<dbReference type="Proteomes" id="UP000597444">
    <property type="component" value="Unassembled WGS sequence"/>
</dbReference>
<sequence length="180" mass="21656">MILTTQRLLLREMEEEDWRAVYGYQTSPLFLRFTPWNHRTPEDVRKFVQMFINWRDELPRQRFQFSIILQSEQRLIGNCGIRVNSFNSWEAEIGYELDPTYWGKGYATEAARALLAFGFRDLRLHRICAYCIAENTASARVMARIGMKCEGCLRETEWMKMRWWDRFLYAILDREWLSSS</sequence>
<accession>A0A8J3N135</accession>
<proteinExistence type="predicted"/>
<dbReference type="Pfam" id="PF13302">
    <property type="entry name" value="Acetyltransf_3"/>
    <property type="match status" value="1"/>
</dbReference>
<comment type="caution">
    <text evidence="2">The sequence shown here is derived from an EMBL/GenBank/DDBJ whole genome shotgun (WGS) entry which is preliminary data.</text>
</comment>
<dbReference type="EMBL" id="BNJK01000001">
    <property type="protein sequence ID" value="GHO93547.1"/>
    <property type="molecule type" value="Genomic_DNA"/>
</dbReference>
<feature type="domain" description="N-acetyltransferase" evidence="1">
    <location>
        <begin position="8"/>
        <end position="164"/>
    </location>
</feature>
<dbReference type="AlphaFoldDB" id="A0A8J3N135"/>
<name>A0A8J3N135_9CHLR</name>
<dbReference type="Gene3D" id="3.40.630.30">
    <property type="match status" value="1"/>
</dbReference>
<dbReference type="PANTHER" id="PTHR43792">
    <property type="entry name" value="GNAT FAMILY, PUTATIVE (AFU_ORTHOLOGUE AFUA_3G00765)-RELATED-RELATED"/>
    <property type="match status" value="1"/>
</dbReference>
<dbReference type="InterPro" id="IPR000182">
    <property type="entry name" value="GNAT_dom"/>
</dbReference>
<evidence type="ECO:0000259" key="1">
    <source>
        <dbReference type="PROSITE" id="PS51186"/>
    </source>
</evidence>
<evidence type="ECO:0000313" key="2">
    <source>
        <dbReference type="EMBL" id="GHO93547.1"/>
    </source>
</evidence>
<dbReference type="SUPFAM" id="SSF55729">
    <property type="entry name" value="Acyl-CoA N-acyltransferases (Nat)"/>
    <property type="match status" value="1"/>
</dbReference>
<gene>
    <name evidence="2" type="ORF">KSF_035950</name>
</gene>
<dbReference type="PROSITE" id="PS51186">
    <property type="entry name" value="GNAT"/>
    <property type="match status" value="1"/>
</dbReference>
<dbReference type="GO" id="GO:0016747">
    <property type="term" value="F:acyltransferase activity, transferring groups other than amino-acyl groups"/>
    <property type="evidence" value="ECO:0007669"/>
    <property type="project" value="InterPro"/>
</dbReference>
<reference evidence="2" key="1">
    <citation type="submission" date="2020-10" db="EMBL/GenBank/DDBJ databases">
        <title>Taxonomic study of unclassified bacteria belonging to the class Ktedonobacteria.</title>
        <authorList>
            <person name="Yabe S."/>
            <person name="Wang C.M."/>
            <person name="Zheng Y."/>
            <person name="Sakai Y."/>
            <person name="Cavaletti L."/>
            <person name="Monciardini P."/>
            <person name="Donadio S."/>
        </authorList>
    </citation>
    <scope>NUCLEOTIDE SEQUENCE</scope>
    <source>
        <strain evidence="2">ID150040</strain>
    </source>
</reference>
<dbReference type="RefSeq" id="WP_220204326.1">
    <property type="nucleotide sequence ID" value="NZ_BNJK01000001.1"/>
</dbReference>
<dbReference type="InterPro" id="IPR051531">
    <property type="entry name" value="N-acetyltransferase"/>
</dbReference>
<evidence type="ECO:0000313" key="3">
    <source>
        <dbReference type="Proteomes" id="UP000597444"/>
    </source>
</evidence>
<dbReference type="InterPro" id="IPR016181">
    <property type="entry name" value="Acyl_CoA_acyltransferase"/>
</dbReference>
<keyword evidence="3" id="KW-1185">Reference proteome</keyword>
<organism evidence="2 3">
    <name type="scientific">Reticulibacter mediterranei</name>
    <dbReference type="NCBI Taxonomy" id="2778369"/>
    <lineage>
        <taxon>Bacteria</taxon>
        <taxon>Bacillati</taxon>
        <taxon>Chloroflexota</taxon>
        <taxon>Ktedonobacteria</taxon>
        <taxon>Ktedonobacterales</taxon>
        <taxon>Reticulibacteraceae</taxon>
        <taxon>Reticulibacter</taxon>
    </lineage>
</organism>
<protein>
    <submittedName>
        <fullName evidence="2">Ribosomal-protein-serine acetyltransferase</fullName>
    </submittedName>
</protein>